<sequence length="283" mass="32557">MRSDITSILEATLTDNSEPKIKSWLDEKLELILTQKSARQLYLTYSLIGTKFPRGLIIENLRNPINSFLVQQKPSLIQVARIFLLSKVLIEEESFFMPKIQNLIQVADTGELETFLKYLVLLPNSENYHFAAVEALRTNISSVFEAIAMNNPYPAEYFTDQEWNQMYLKAAFMQLDLGKIMAVDKRANKQLARIISDYAHERWAASRNIDPLFWRPTSNFLEGKLISDVNRLLNSDNENEVKAGALVCYNSDLETGKKILNDFPDDLVEKVRSNVISWENLKN</sequence>
<organism evidence="1 2">
    <name type="scientific">Croceitalea rosinachiae</name>
    <dbReference type="NCBI Taxonomy" id="3075596"/>
    <lineage>
        <taxon>Bacteria</taxon>
        <taxon>Pseudomonadati</taxon>
        <taxon>Bacteroidota</taxon>
        <taxon>Flavobacteriia</taxon>
        <taxon>Flavobacteriales</taxon>
        <taxon>Flavobacteriaceae</taxon>
        <taxon>Croceitalea</taxon>
    </lineage>
</organism>
<protein>
    <submittedName>
        <fullName evidence="1">EboA domain-containing protein</fullName>
    </submittedName>
</protein>
<dbReference type="RefSeq" id="WP_311353241.1">
    <property type="nucleotide sequence ID" value="NZ_JAVRHR010000006.1"/>
</dbReference>
<name>A0ABU3AHX6_9FLAO</name>
<gene>
    <name evidence="1" type="ORF">RM706_15820</name>
</gene>
<dbReference type="EMBL" id="JAVRHR010000006">
    <property type="protein sequence ID" value="MDT0608506.1"/>
    <property type="molecule type" value="Genomic_DNA"/>
</dbReference>
<accession>A0ABU3AHX6</accession>
<proteinExistence type="predicted"/>
<dbReference type="NCBIfam" id="NF035938">
    <property type="entry name" value="EboA_domain"/>
    <property type="match status" value="1"/>
</dbReference>
<dbReference type="Proteomes" id="UP001255246">
    <property type="component" value="Unassembled WGS sequence"/>
</dbReference>
<comment type="caution">
    <text evidence="1">The sequence shown here is derived from an EMBL/GenBank/DDBJ whole genome shotgun (WGS) entry which is preliminary data.</text>
</comment>
<reference evidence="1 2" key="1">
    <citation type="submission" date="2023-09" db="EMBL/GenBank/DDBJ databases">
        <authorList>
            <person name="Rey-Velasco X."/>
        </authorList>
    </citation>
    <scope>NUCLEOTIDE SEQUENCE [LARGE SCALE GENOMIC DNA]</scope>
    <source>
        <strain evidence="1 2">F388</strain>
    </source>
</reference>
<evidence type="ECO:0000313" key="2">
    <source>
        <dbReference type="Proteomes" id="UP001255246"/>
    </source>
</evidence>
<dbReference type="InterPro" id="IPR047715">
    <property type="entry name" value="EboA_dom"/>
</dbReference>
<keyword evidence="2" id="KW-1185">Reference proteome</keyword>
<evidence type="ECO:0000313" key="1">
    <source>
        <dbReference type="EMBL" id="MDT0608506.1"/>
    </source>
</evidence>